<dbReference type="Proteomes" id="UP001500037">
    <property type="component" value="Unassembled WGS sequence"/>
</dbReference>
<keyword evidence="6" id="KW-1185">Reference proteome</keyword>
<organism evidence="5 6">
    <name type="scientific">Kitasatospora nipponensis</name>
    <dbReference type="NCBI Taxonomy" id="258049"/>
    <lineage>
        <taxon>Bacteria</taxon>
        <taxon>Bacillati</taxon>
        <taxon>Actinomycetota</taxon>
        <taxon>Actinomycetes</taxon>
        <taxon>Kitasatosporales</taxon>
        <taxon>Streptomycetaceae</taxon>
        <taxon>Kitasatospora</taxon>
    </lineage>
</organism>
<evidence type="ECO:0000259" key="4">
    <source>
        <dbReference type="Pfam" id="PF03816"/>
    </source>
</evidence>
<feature type="compositionally biased region" description="Low complexity" evidence="2">
    <location>
        <begin position="387"/>
        <end position="420"/>
    </location>
</feature>
<dbReference type="Pfam" id="PF03816">
    <property type="entry name" value="LytR_cpsA_psr"/>
    <property type="match status" value="1"/>
</dbReference>
<evidence type="ECO:0000313" key="6">
    <source>
        <dbReference type="Proteomes" id="UP001500037"/>
    </source>
</evidence>
<accession>A0ABP4HRJ6</accession>
<name>A0ABP4HRJ6_9ACTN</name>
<dbReference type="RefSeq" id="WP_344446525.1">
    <property type="nucleotide sequence ID" value="NZ_BAAALF010000254.1"/>
</dbReference>
<dbReference type="InterPro" id="IPR004474">
    <property type="entry name" value="LytR_CpsA_psr"/>
</dbReference>
<gene>
    <name evidence="5" type="ORF">GCM10009665_72840</name>
</gene>
<feature type="transmembrane region" description="Helical" evidence="3">
    <location>
        <begin position="27"/>
        <end position="51"/>
    </location>
</feature>
<feature type="region of interest" description="Disordered" evidence="2">
    <location>
        <begin position="351"/>
        <end position="420"/>
    </location>
</feature>
<feature type="region of interest" description="Disordered" evidence="2">
    <location>
        <begin position="1"/>
        <end position="20"/>
    </location>
</feature>
<evidence type="ECO:0000256" key="2">
    <source>
        <dbReference type="SAM" id="MobiDB-lite"/>
    </source>
</evidence>
<dbReference type="Gene3D" id="3.40.630.190">
    <property type="entry name" value="LCP protein"/>
    <property type="match status" value="1"/>
</dbReference>
<feature type="domain" description="Cell envelope-related transcriptional attenuator" evidence="4">
    <location>
        <begin position="106"/>
        <end position="262"/>
    </location>
</feature>
<sequence length="420" mass="42435">MAEEQQHASRRERRAAHRRARSRRARVLRIVAFTLAGLVLAGAGAAGYAYWRLNANIKSVDIDGQLGSGRPSAANNGSFNVLVLGSDSRGGANSSLAGGDTGDTARSDTAMVVHVNQGHSAGTVVSIPRDTLVARPACTAPNGTAVPAVRSAMFNSAYEVGGAACAVKTTEQLTGLRMDHYIEIDFSGFANFVNAIGGASVTTTVNINDKDSGLVLKAGTNHLNGDQALAFVRTRHGVGDGSDLGRIELQKQMVKSIMQQVNSIGLFGNPAKLFSVADTLTRSITTDSALASVSALTSLGQELKGIGTDQLTMVTLPVVTAPTDPNRVVPLNPQSGQVWDALRTDRPMPAAIVSSQPSNPADPRSPVGGTGGTGGTAGTGSTGGATQGATAAAGSAATPAGAPAASAPATGAAQGADGDS</sequence>
<dbReference type="InterPro" id="IPR050922">
    <property type="entry name" value="LytR/CpsA/Psr_CW_biosynth"/>
</dbReference>
<evidence type="ECO:0000313" key="5">
    <source>
        <dbReference type="EMBL" id="GAA1274954.1"/>
    </source>
</evidence>
<protein>
    <submittedName>
        <fullName evidence="5">LCP family protein</fullName>
    </submittedName>
</protein>
<feature type="compositionally biased region" description="Basic residues" evidence="2">
    <location>
        <begin position="10"/>
        <end position="20"/>
    </location>
</feature>
<keyword evidence="3" id="KW-1133">Transmembrane helix</keyword>
<comment type="caution">
    <text evidence="5">The sequence shown here is derived from an EMBL/GenBank/DDBJ whole genome shotgun (WGS) entry which is preliminary data.</text>
</comment>
<comment type="similarity">
    <text evidence="1">Belongs to the LytR/CpsA/Psr (LCP) family.</text>
</comment>
<feature type="compositionally biased region" description="Gly residues" evidence="2">
    <location>
        <begin position="368"/>
        <end position="386"/>
    </location>
</feature>
<dbReference type="PANTHER" id="PTHR33392:SF6">
    <property type="entry name" value="POLYISOPRENYL-TEICHOIC ACID--PEPTIDOGLYCAN TEICHOIC ACID TRANSFERASE TAGU"/>
    <property type="match status" value="1"/>
</dbReference>
<reference evidence="6" key="1">
    <citation type="journal article" date="2019" name="Int. J. Syst. Evol. Microbiol.">
        <title>The Global Catalogue of Microorganisms (GCM) 10K type strain sequencing project: providing services to taxonomists for standard genome sequencing and annotation.</title>
        <authorList>
            <consortium name="The Broad Institute Genomics Platform"/>
            <consortium name="The Broad Institute Genome Sequencing Center for Infectious Disease"/>
            <person name="Wu L."/>
            <person name="Ma J."/>
        </authorList>
    </citation>
    <scope>NUCLEOTIDE SEQUENCE [LARGE SCALE GENOMIC DNA]</scope>
    <source>
        <strain evidence="6">JCM 13004</strain>
    </source>
</reference>
<evidence type="ECO:0000256" key="3">
    <source>
        <dbReference type="SAM" id="Phobius"/>
    </source>
</evidence>
<keyword evidence="3" id="KW-0812">Transmembrane</keyword>
<evidence type="ECO:0000256" key="1">
    <source>
        <dbReference type="ARBA" id="ARBA00006068"/>
    </source>
</evidence>
<proteinExistence type="inferred from homology"/>
<dbReference type="PANTHER" id="PTHR33392">
    <property type="entry name" value="POLYISOPRENYL-TEICHOIC ACID--PEPTIDOGLYCAN TEICHOIC ACID TRANSFERASE TAGU"/>
    <property type="match status" value="1"/>
</dbReference>
<keyword evidence="3" id="KW-0472">Membrane</keyword>
<dbReference type="NCBIfam" id="TIGR00350">
    <property type="entry name" value="lytR_cpsA_psr"/>
    <property type="match status" value="1"/>
</dbReference>
<dbReference type="EMBL" id="BAAALF010000254">
    <property type="protein sequence ID" value="GAA1274954.1"/>
    <property type="molecule type" value="Genomic_DNA"/>
</dbReference>